<dbReference type="PANTHER" id="PTHR16423">
    <property type="entry name" value="TREM-LIKE TRANSCRIPT PROTEIN"/>
    <property type="match status" value="1"/>
</dbReference>
<gene>
    <name evidence="7" type="primary">LOC101090615</name>
</gene>
<keyword evidence="1" id="KW-0732">Signal</keyword>
<dbReference type="InterPro" id="IPR013106">
    <property type="entry name" value="Ig_V-set"/>
</dbReference>
<reference evidence="7" key="2">
    <citation type="submission" date="2025-08" db="UniProtKB">
        <authorList>
            <consortium name="Ensembl"/>
        </authorList>
    </citation>
    <scope>IDENTIFICATION</scope>
    <source>
        <strain evidence="7">breed Abyssinian</strain>
    </source>
</reference>
<evidence type="ECO:0000259" key="6">
    <source>
        <dbReference type="PROSITE" id="PS50835"/>
    </source>
</evidence>
<feature type="compositionally biased region" description="Basic and acidic residues" evidence="4">
    <location>
        <begin position="347"/>
        <end position="356"/>
    </location>
</feature>
<evidence type="ECO:0000256" key="3">
    <source>
        <dbReference type="ARBA" id="ARBA00023319"/>
    </source>
</evidence>
<accession>A0ABI7Y909</accession>
<organism evidence="7 8">
    <name type="scientific">Felis catus</name>
    <name type="common">Cat</name>
    <name type="synonym">Felis silvestris catus</name>
    <dbReference type="NCBI Taxonomy" id="9685"/>
    <lineage>
        <taxon>Eukaryota</taxon>
        <taxon>Metazoa</taxon>
        <taxon>Chordata</taxon>
        <taxon>Craniata</taxon>
        <taxon>Vertebrata</taxon>
        <taxon>Euteleostomi</taxon>
        <taxon>Mammalia</taxon>
        <taxon>Eutheria</taxon>
        <taxon>Laurasiatheria</taxon>
        <taxon>Carnivora</taxon>
        <taxon>Feliformia</taxon>
        <taxon>Felidae</taxon>
        <taxon>Felinae</taxon>
        <taxon>Felis</taxon>
    </lineage>
</organism>
<evidence type="ECO:0000313" key="8">
    <source>
        <dbReference type="Proteomes" id="UP000823872"/>
    </source>
</evidence>
<evidence type="ECO:0000256" key="4">
    <source>
        <dbReference type="SAM" id="MobiDB-lite"/>
    </source>
</evidence>
<evidence type="ECO:0000256" key="1">
    <source>
        <dbReference type="ARBA" id="ARBA00022729"/>
    </source>
</evidence>
<name>A0ABI7Y909_FELCA</name>
<keyword evidence="2" id="KW-1015">Disulfide bond</keyword>
<reference evidence="7 8" key="1">
    <citation type="submission" date="2021-02" db="EMBL/GenBank/DDBJ databases">
        <title>Safari Cat Assemblies.</title>
        <authorList>
            <person name="Bredemeyer K.R."/>
            <person name="Murphy W.J."/>
        </authorList>
    </citation>
    <scope>NUCLEOTIDE SEQUENCE [LARGE SCALE GENOMIC DNA]</scope>
</reference>
<feature type="transmembrane region" description="Helical" evidence="5">
    <location>
        <begin position="299"/>
        <end position="322"/>
    </location>
</feature>
<dbReference type="GeneTree" id="ENSGT00940000153835"/>
<keyword evidence="8" id="KW-1185">Reference proteome</keyword>
<dbReference type="SMART" id="SM00409">
    <property type="entry name" value="IG"/>
    <property type="match status" value="1"/>
</dbReference>
<dbReference type="SUPFAM" id="SSF48726">
    <property type="entry name" value="Immunoglobulin"/>
    <property type="match status" value="1"/>
</dbReference>
<evidence type="ECO:0000256" key="5">
    <source>
        <dbReference type="SAM" id="Phobius"/>
    </source>
</evidence>
<keyword evidence="5" id="KW-0472">Membrane</keyword>
<dbReference type="Ensembl" id="ENSFCTT00005043953.1">
    <property type="protein sequence ID" value="ENSFCTP00005031302.1"/>
    <property type="gene ID" value="ENSFCTG00005015388.1"/>
</dbReference>
<dbReference type="RefSeq" id="XP_006931759.3">
    <property type="nucleotide sequence ID" value="XM_006931697.4"/>
</dbReference>
<keyword evidence="5" id="KW-1133">Transmembrane helix</keyword>
<dbReference type="PANTHER" id="PTHR16423:SF10">
    <property type="entry name" value="CRKD-BINDING PROTEIN-RELATED"/>
    <property type="match status" value="1"/>
</dbReference>
<dbReference type="InterPro" id="IPR003599">
    <property type="entry name" value="Ig_sub"/>
</dbReference>
<dbReference type="PROSITE" id="PS50835">
    <property type="entry name" value="IG_LIKE"/>
    <property type="match status" value="1"/>
</dbReference>
<reference evidence="7" key="3">
    <citation type="submission" date="2025-09" db="UniProtKB">
        <authorList>
            <consortium name="Ensembl"/>
        </authorList>
    </citation>
    <scope>IDENTIFICATION</scope>
    <source>
        <strain evidence="7">breed Abyssinian</strain>
    </source>
</reference>
<proteinExistence type="predicted"/>
<dbReference type="InterPro" id="IPR013783">
    <property type="entry name" value="Ig-like_fold"/>
</dbReference>
<dbReference type="Gene3D" id="2.60.40.10">
    <property type="entry name" value="Immunoglobulins"/>
    <property type="match status" value="1"/>
</dbReference>
<evidence type="ECO:0000313" key="7">
    <source>
        <dbReference type="Ensembl" id="ENSFCTP00005031302.1"/>
    </source>
</evidence>
<dbReference type="Proteomes" id="UP000823872">
    <property type="component" value="Chromosome B2"/>
</dbReference>
<dbReference type="InterPro" id="IPR007110">
    <property type="entry name" value="Ig-like_dom"/>
</dbReference>
<feature type="compositionally biased region" description="Low complexity" evidence="4">
    <location>
        <begin position="357"/>
        <end position="371"/>
    </location>
</feature>
<feature type="domain" description="Ig-like" evidence="6">
    <location>
        <begin position="143"/>
        <end position="246"/>
    </location>
</feature>
<dbReference type="GeneID" id="101090615"/>
<evidence type="ECO:0000256" key="2">
    <source>
        <dbReference type="ARBA" id="ARBA00023157"/>
    </source>
</evidence>
<dbReference type="InterPro" id="IPR052314">
    <property type="entry name" value="Immune_rcpt_domain"/>
</dbReference>
<sequence>MSALRNIEDTSVTVGHTRSHWKSSKQASSSRSSQLSTSQPQCDKEEEAEHERATAVAAESLGASVQSRGCRLSGLTCSTCSGKVPSSQASYCPVGARFFPRTSEGGCAESPPLSPSQKLPVLGTSLSHPGSRRGPMAGGDTHPLLSVLLMLLASSGSWEQQSPWLHKLEGETVSVKCVYPPWTGSNMMRVWCRDISADTCIVLASNTRLPRVSGDPRNSIQDYSSLGYFIVTMTELRVKDSGFYSCGFYKSSEISVLGKFRLVVSRATTTPTTTSTRSTKAWTSAASPVTDSSESNWRLIIPTSTVAVLLLLVLMVLMILYFKKARGSAGKGEDKLHVYDNISIQREKTTEHRKDSSSGQRRSQGSNQQMGSDEDSGAICYASLTHLNNFDLEDSIYVNTHPNLRPTPNPLLTVEYASISGSRPQPSNLTALEGETQELKADFTGQCALNKYL</sequence>
<dbReference type="Pfam" id="PF07686">
    <property type="entry name" value="V-set"/>
    <property type="match status" value="1"/>
</dbReference>
<dbReference type="InterPro" id="IPR036179">
    <property type="entry name" value="Ig-like_dom_sf"/>
</dbReference>
<feature type="region of interest" description="Disordered" evidence="4">
    <location>
        <begin position="1"/>
        <end position="48"/>
    </location>
</feature>
<protein>
    <recommendedName>
        <fullName evidence="6">Ig-like domain-containing protein</fullName>
    </recommendedName>
</protein>
<keyword evidence="3" id="KW-0393">Immunoglobulin domain</keyword>
<feature type="compositionally biased region" description="Low complexity" evidence="4">
    <location>
        <begin position="24"/>
        <end position="41"/>
    </location>
</feature>
<feature type="region of interest" description="Disordered" evidence="4">
    <location>
        <begin position="347"/>
        <end position="374"/>
    </location>
</feature>
<keyword evidence="5" id="KW-0812">Transmembrane</keyword>